<evidence type="ECO:0000256" key="11">
    <source>
        <dbReference type="ARBA" id="ARBA00022827"/>
    </source>
</evidence>
<dbReference type="GO" id="GO:0016740">
    <property type="term" value="F:transferase activity"/>
    <property type="evidence" value="ECO:0007669"/>
    <property type="project" value="UniProtKB-KW"/>
</dbReference>
<dbReference type="PANTHER" id="PTHR30040">
    <property type="entry name" value="THIAMINE BIOSYNTHESIS LIPOPROTEIN APBE"/>
    <property type="match status" value="1"/>
</dbReference>
<reference evidence="20 21" key="1">
    <citation type="submission" date="2019-02" db="EMBL/GenBank/DDBJ databases">
        <title>Deep-cultivation of Planctomycetes and their phenomic and genomic characterization uncovers novel biology.</title>
        <authorList>
            <person name="Wiegand S."/>
            <person name="Jogler M."/>
            <person name="Boedeker C."/>
            <person name="Pinto D."/>
            <person name="Vollmers J."/>
            <person name="Rivas-Marin E."/>
            <person name="Kohn T."/>
            <person name="Peeters S.H."/>
            <person name="Heuer A."/>
            <person name="Rast P."/>
            <person name="Oberbeckmann S."/>
            <person name="Bunk B."/>
            <person name="Jeske O."/>
            <person name="Meyerdierks A."/>
            <person name="Storesund J.E."/>
            <person name="Kallscheuer N."/>
            <person name="Luecker S."/>
            <person name="Lage O.M."/>
            <person name="Pohl T."/>
            <person name="Merkel B.J."/>
            <person name="Hornburger P."/>
            <person name="Mueller R.-W."/>
            <person name="Bruemmer F."/>
            <person name="Labrenz M."/>
            <person name="Spormann A.M."/>
            <person name="Op Den Camp H."/>
            <person name="Overmann J."/>
            <person name="Amann R."/>
            <person name="Jetten M.S.M."/>
            <person name="Mascher T."/>
            <person name="Medema M.H."/>
            <person name="Devos D.P."/>
            <person name="Kaster A.-K."/>
            <person name="Ovreas L."/>
            <person name="Rohde M."/>
            <person name="Galperin M.Y."/>
            <person name="Jogler C."/>
        </authorList>
    </citation>
    <scope>NUCLEOTIDE SEQUENCE [LARGE SCALE GENOMIC DNA]</scope>
    <source>
        <strain evidence="20 21">Pan14r</strain>
    </source>
</reference>
<evidence type="ECO:0000256" key="2">
    <source>
        <dbReference type="ARBA" id="ARBA00008282"/>
    </source>
</evidence>
<evidence type="ECO:0000256" key="13">
    <source>
        <dbReference type="ARBA" id="ARBA00023136"/>
    </source>
</evidence>
<gene>
    <name evidence="20" type="primary">apbE_2</name>
    <name evidence="20" type="ORF">Pan14r_22550</name>
</gene>
<dbReference type="SUPFAM" id="SSF143631">
    <property type="entry name" value="ApbE-like"/>
    <property type="match status" value="1"/>
</dbReference>
<dbReference type="InterPro" id="IPR024932">
    <property type="entry name" value="ApbE"/>
</dbReference>
<dbReference type="InterPro" id="IPR007495">
    <property type="entry name" value="NqrM"/>
</dbReference>
<accession>A0A5C5Y4Q6</accession>
<dbReference type="GO" id="GO:0046872">
    <property type="term" value="F:metal ion binding"/>
    <property type="evidence" value="ECO:0007669"/>
    <property type="project" value="UniProtKB-KW"/>
</dbReference>
<organism evidence="20 21">
    <name type="scientific">Crateriforma conspicua</name>
    <dbReference type="NCBI Taxonomy" id="2527996"/>
    <lineage>
        <taxon>Bacteria</taxon>
        <taxon>Pseudomonadati</taxon>
        <taxon>Planctomycetota</taxon>
        <taxon>Planctomycetia</taxon>
        <taxon>Planctomycetales</taxon>
        <taxon>Planctomycetaceae</taxon>
        <taxon>Crateriforma</taxon>
    </lineage>
</organism>
<keyword evidence="19" id="KW-1133">Transmembrane helix</keyword>
<keyword evidence="11" id="KW-0274">FAD</keyword>
<protein>
    <recommendedName>
        <fullName evidence="4">FAD:protein FMN transferase</fullName>
        <ecNumber evidence="3">2.7.1.180</ecNumber>
    </recommendedName>
    <alternativeName>
        <fullName evidence="16">Flavin transferase</fullName>
    </alternativeName>
</protein>
<keyword evidence="5" id="KW-1003">Cell membrane</keyword>
<evidence type="ECO:0000256" key="10">
    <source>
        <dbReference type="ARBA" id="ARBA00022729"/>
    </source>
</evidence>
<dbReference type="GO" id="GO:0005886">
    <property type="term" value="C:plasma membrane"/>
    <property type="evidence" value="ECO:0007669"/>
    <property type="project" value="UniProtKB-SubCell"/>
</dbReference>
<evidence type="ECO:0000256" key="17">
    <source>
        <dbReference type="ARBA" id="ARBA00048540"/>
    </source>
</evidence>
<keyword evidence="9" id="KW-0479">Metal-binding</keyword>
<dbReference type="Proteomes" id="UP000317238">
    <property type="component" value="Unassembled WGS sequence"/>
</dbReference>
<keyword evidence="7" id="KW-0285">Flavoprotein</keyword>
<dbReference type="EC" id="2.7.1.180" evidence="3"/>
<evidence type="ECO:0000313" key="21">
    <source>
        <dbReference type="Proteomes" id="UP000317238"/>
    </source>
</evidence>
<evidence type="ECO:0000256" key="4">
    <source>
        <dbReference type="ARBA" id="ARBA00016337"/>
    </source>
</evidence>
<comment type="catalytic activity">
    <reaction evidence="17">
        <text>L-threonyl-[protein] + FAD = FMN-L-threonyl-[protein] + AMP + H(+)</text>
        <dbReference type="Rhea" id="RHEA:36847"/>
        <dbReference type="Rhea" id="RHEA-COMP:11060"/>
        <dbReference type="Rhea" id="RHEA-COMP:11061"/>
        <dbReference type="ChEBI" id="CHEBI:15378"/>
        <dbReference type="ChEBI" id="CHEBI:30013"/>
        <dbReference type="ChEBI" id="CHEBI:57692"/>
        <dbReference type="ChEBI" id="CHEBI:74257"/>
        <dbReference type="ChEBI" id="CHEBI:456215"/>
        <dbReference type="EC" id="2.7.1.180"/>
    </reaction>
</comment>
<proteinExistence type="inferred from homology"/>
<keyword evidence="10" id="KW-0732">Signal</keyword>
<dbReference type="RefSeq" id="WP_197203565.1">
    <property type="nucleotide sequence ID" value="NZ_SJPL01000001.1"/>
</dbReference>
<evidence type="ECO:0000256" key="19">
    <source>
        <dbReference type="SAM" id="Phobius"/>
    </source>
</evidence>
<keyword evidence="14" id="KW-0564">Palmitate</keyword>
<evidence type="ECO:0000256" key="15">
    <source>
        <dbReference type="ARBA" id="ARBA00023288"/>
    </source>
</evidence>
<evidence type="ECO:0000256" key="9">
    <source>
        <dbReference type="ARBA" id="ARBA00022723"/>
    </source>
</evidence>
<dbReference type="PANTHER" id="PTHR30040:SF2">
    <property type="entry name" value="FAD:PROTEIN FMN TRANSFERASE"/>
    <property type="match status" value="1"/>
</dbReference>
<keyword evidence="13 19" id="KW-0472">Membrane</keyword>
<dbReference type="InterPro" id="IPR003374">
    <property type="entry name" value="ApbE-like_sf"/>
</dbReference>
<sequence length="447" mass="47670">MNAFMHVATRSHFRVAALFLLVALGIGQSRARGQQDLVSFAGQTMGTTYSIKIAPPHDSLPDDLRFQVDAELRTVNDQMSTYLKSSEISQFNASDSTDWFDVSDATALVVKRALEISELTDGGFDVTVGPLVDAWSFGPAPRSNQIPDDASLERLKAATGYSHLHVRLHPPALRKDIPDLRIDLSAIAKGHGVDRIVELLRSTGAENVFVEIGGEIRTTGAKPSGPWMVGIQAPDQAMNRPAIAHGLTNAAIATSGDYRNFFMIDGVRYSHTIDPRTGRPVKHDVASVSVITDDCMSADAWATAINVLGPNAGIKAAKAEGLDVLVIHRNEDGYDAAATGQFQPYVDQLTTVKVSVDANPKNEPSLVARVLPLAVVTAVFMGIVVTGMAVGVMFGRRAISGSCGGLNSKTNPDGSTSCSLCSNPSDACKELREKMQAEKPAAKNVTS</sequence>
<keyword evidence="8" id="KW-0808">Transferase</keyword>
<dbReference type="EMBL" id="SJPL01000001">
    <property type="protein sequence ID" value="TWT69958.1"/>
    <property type="molecule type" value="Genomic_DNA"/>
</dbReference>
<evidence type="ECO:0000256" key="16">
    <source>
        <dbReference type="ARBA" id="ARBA00031306"/>
    </source>
</evidence>
<evidence type="ECO:0000256" key="12">
    <source>
        <dbReference type="ARBA" id="ARBA00022842"/>
    </source>
</evidence>
<comment type="caution">
    <text evidence="20">The sequence shown here is derived from an EMBL/GenBank/DDBJ whole genome shotgun (WGS) entry which is preliminary data.</text>
</comment>
<keyword evidence="21" id="KW-1185">Reference proteome</keyword>
<keyword evidence="12" id="KW-0460">Magnesium</keyword>
<comment type="cofactor">
    <cofactor evidence="1">
        <name>Mg(2+)</name>
        <dbReference type="ChEBI" id="CHEBI:18420"/>
    </cofactor>
</comment>
<feature type="transmembrane region" description="Helical" evidence="19">
    <location>
        <begin position="370"/>
        <end position="394"/>
    </location>
</feature>
<keyword evidence="19" id="KW-0812">Transmembrane</keyword>
<comment type="subcellular location">
    <subcellularLocation>
        <location evidence="18">Cell inner membrane</location>
        <topology evidence="18">Lipid-anchor</topology>
        <orientation evidence="18">Periplasmic side</orientation>
    </subcellularLocation>
</comment>
<evidence type="ECO:0000256" key="5">
    <source>
        <dbReference type="ARBA" id="ARBA00022475"/>
    </source>
</evidence>
<evidence type="ECO:0000256" key="8">
    <source>
        <dbReference type="ARBA" id="ARBA00022679"/>
    </source>
</evidence>
<evidence type="ECO:0000256" key="7">
    <source>
        <dbReference type="ARBA" id="ARBA00022630"/>
    </source>
</evidence>
<dbReference type="AlphaFoldDB" id="A0A5C5Y4Q6"/>
<keyword evidence="6" id="KW-0997">Cell inner membrane</keyword>
<comment type="similarity">
    <text evidence="2">Belongs to the ApbE family.</text>
</comment>
<evidence type="ECO:0000256" key="14">
    <source>
        <dbReference type="ARBA" id="ARBA00023139"/>
    </source>
</evidence>
<dbReference type="Pfam" id="PF02424">
    <property type="entry name" value="ApbE"/>
    <property type="match status" value="1"/>
</dbReference>
<evidence type="ECO:0000256" key="1">
    <source>
        <dbReference type="ARBA" id="ARBA00001946"/>
    </source>
</evidence>
<dbReference type="Pfam" id="PF04400">
    <property type="entry name" value="NqrM"/>
    <property type="match status" value="1"/>
</dbReference>
<evidence type="ECO:0000256" key="18">
    <source>
        <dbReference type="ARBA" id="ARBA00060485"/>
    </source>
</evidence>
<keyword evidence="15 20" id="KW-0449">Lipoprotein</keyword>
<evidence type="ECO:0000256" key="6">
    <source>
        <dbReference type="ARBA" id="ARBA00022519"/>
    </source>
</evidence>
<dbReference type="FunFam" id="3.10.520.10:FF:000001">
    <property type="entry name" value="FAD:protein FMN transferase"/>
    <property type="match status" value="1"/>
</dbReference>
<evidence type="ECO:0000256" key="3">
    <source>
        <dbReference type="ARBA" id="ARBA00011955"/>
    </source>
</evidence>
<dbReference type="Gene3D" id="3.10.520.10">
    <property type="entry name" value="ApbE-like domains"/>
    <property type="match status" value="1"/>
</dbReference>
<evidence type="ECO:0000313" key="20">
    <source>
        <dbReference type="EMBL" id="TWT69958.1"/>
    </source>
</evidence>
<name>A0A5C5Y4Q6_9PLAN</name>